<protein>
    <recommendedName>
        <fullName evidence="2">Cupin domain-containing protein</fullName>
    </recommendedName>
</protein>
<dbReference type="SUPFAM" id="SSF51182">
    <property type="entry name" value="RmlC-like cupins"/>
    <property type="match status" value="1"/>
</dbReference>
<evidence type="ECO:0008006" key="2">
    <source>
        <dbReference type="Google" id="ProtNLM"/>
    </source>
</evidence>
<organism evidence="1">
    <name type="scientific">Schlesneria paludicola</name>
    <dbReference type="NCBI Taxonomy" id="360056"/>
    <lineage>
        <taxon>Bacteria</taxon>
        <taxon>Pseudomonadati</taxon>
        <taxon>Planctomycetota</taxon>
        <taxon>Planctomycetia</taxon>
        <taxon>Planctomycetales</taxon>
        <taxon>Planctomycetaceae</taxon>
        <taxon>Schlesneria</taxon>
    </lineage>
</organism>
<dbReference type="InterPro" id="IPR014710">
    <property type="entry name" value="RmlC-like_jellyroll"/>
</dbReference>
<name>A0A7C2P7A3_9PLAN</name>
<sequence length="84" mass="8925">MRLHVNAGTHVPTYEAQGEMTILCVQGRVSVEFASSSSDLSSGQLLYLLTNEPFSLFGQEESSLLITVLRDTGPLAPPMIGSAG</sequence>
<dbReference type="InterPro" id="IPR011051">
    <property type="entry name" value="RmlC_Cupin_sf"/>
</dbReference>
<proteinExistence type="predicted"/>
<dbReference type="EMBL" id="DSOK01000369">
    <property type="protein sequence ID" value="HEN16455.1"/>
    <property type="molecule type" value="Genomic_DNA"/>
</dbReference>
<reference evidence="1" key="1">
    <citation type="journal article" date="2020" name="mSystems">
        <title>Genome- and Community-Level Interaction Insights into Carbon Utilization and Element Cycling Functions of Hydrothermarchaeota in Hydrothermal Sediment.</title>
        <authorList>
            <person name="Zhou Z."/>
            <person name="Liu Y."/>
            <person name="Xu W."/>
            <person name="Pan J."/>
            <person name="Luo Z.H."/>
            <person name="Li M."/>
        </authorList>
    </citation>
    <scope>NUCLEOTIDE SEQUENCE [LARGE SCALE GENOMIC DNA]</scope>
    <source>
        <strain evidence="1">SpSt-339</strain>
    </source>
</reference>
<evidence type="ECO:0000313" key="1">
    <source>
        <dbReference type="EMBL" id="HEN16455.1"/>
    </source>
</evidence>
<dbReference type="AlphaFoldDB" id="A0A7C2P7A3"/>
<dbReference type="Gene3D" id="2.60.120.10">
    <property type="entry name" value="Jelly Rolls"/>
    <property type="match status" value="1"/>
</dbReference>
<accession>A0A7C2P7A3</accession>
<comment type="caution">
    <text evidence="1">The sequence shown here is derived from an EMBL/GenBank/DDBJ whole genome shotgun (WGS) entry which is preliminary data.</text>
</comment>
<gene>
    <name evidence="1" type="ORF">ENQ76_13415</name>
</gene>